<dbReference type="EMBL" id="CAJVCH010002086">
    <property type="protein sequence ID" value="CAG7642760.1"/>
    <property type="molecule type" value="Genomic_DNA"/>
</dbReference>
<sequence length="75" mass="8111">MGKNHISVACLFAAVLTTDFFFGVPCYHVNLCVGQISGDFNNTYSSIGSQNQNYQRDNLAASAYSSQAIGKVQAR</sequence>
<proteinExistence type="predicted"/>
<feature type="chain" id="PRO_5035266503" evidence="1">
    <location>
        <begin position="24"/>
        <end position="75"/>
    </location>
</feature>
<comment type="caution">
    <text evidence="2">The sequence shown here is derived from an EMBL/GenBank/DDBJ whole genome shotgun (WGS) entry which is preliminary data.</text>
</comment>
<feature type="non-terminal residue" evidence="2">
    <location>
        <position position="1"/>
    </location>
</feature>
<organism evidence="2 3">
    <name type="scientific">Allacma fusca</name>
    <dbReference type="NCBI Taxonomy" id="39272"/>
    <lineage>
        <taxon>Eukaryota</taxon>
        <taxon>Metazoa</taxon>
        <taxon>Ecdysozoa</taxon>
        <taxon>Arthropoda</taxon>
        <taxon>Hexapoda</taxon>
        <taxon>Collembola</taxon>
        <taxon>Symphypleona</taxon>
        <taxon>Sminthuridae</taxon>
        <taxon>Allacma</taxon>
    </lineage>
</organism>
<feature type="signal peptide" evidence="1">
    <location>
        <begin position="1"/>
        <end position="23"/>
    </location>
</feature>
<protein>
    <submittedName>
        <fullName evidence="2">Uncharacterized protein</fullName>
    </submittedName>
</protein>
<keyword evidence="1" id="KW-0732">Signal</keyword>
<name>A0A8J2IYP8_9HEXA</name>
<dbReference type="AlphaFoldDB" id="A0A8J2IYP8"/>
<dbReference type="Proteomes" id="UP000708208">
    <property type="component" value="Unassembled WGS sequence"/>
</dbReference>
<evidence type="ECO:0000313" key="2">
    <source>
        <dbReference type="EMBL" id="CAG7642760.1"/>
    </source>
</evidence>
<accession>A0A8J2IYP8</accession>
<keyword evidence="3" id="KW-1185">Reference proteome</keyword>
<reference evidence="2" key="1">
    <citation type="submission" date="2021-06" db="EMBL/GenBank/DDBJ databases">
        <authorList>
            <person name="Hodson N. C."/>
            <person name="Mongue J. A."/>
            <person name="Jaron S. K."/>
        </authorList>
    </citation>
    <scope>NUCLEOTIDE SEQUENCE</scope>
</reference>
<evidence type="ECO:0000256" key="1">
    <source>
        <dbReference type="SAM" id="SignalP"/>
    </source>
</evidence>
<gene>
    <name evidence="2" type="ORF">AFUS01_LOCUS457</name>
</gene>
<evidence type="ECO:0000313" key="3">
    <source>
        <dbReference type="Proteomes" id="UP000708208"/>
    </source>
</evidence>